<evidence type="ECO:0000313" key="2">
    <source>
        <dbReference type="EMBL" id="MXS51793.1"/>
    </source>
</evidence>
<feature type="transmembrane region" description="Helical" evidence="1">
    <location>
        <begin position="12"/>
        <end position="31"/>
    </location>
</feature>
<keyword evidence="1" id="KW-0472">Membrane</keyword>
<accession>A0AAP6RFD7</accession>
<evidence type="ECO:0000256" key="1">
    <source>
        <dbReference type="SAM" id="Phobius"/>
    </source>
</evidence>
<sequence>MKFFSKINFKIILLLGFIILLIGTILSVNFIPVSTSNMTYEEKKILLNEFAINLKLGRQLQFISLLFFIVGIYLKIKRK</sequence>
<gene>
    <name evidence="2" type="ORF">GTI81_03510</name>
</gene>
<protein>
    <submittedName>
        <fullName evidence="2">Uncharacterized protein</fullName>
    </submittedName>
</protein>
<evidence type="ECO:0000313" key="3">
    <source>
        <dbReference type="Proteomes" id="UP000429730"/>
    </source>
</evidence>
<reference evidence="2 3" key="1">
    <citation type="submission" date="2019-04" db="EMBL/GenBank/DDBJ databases">
        <title>Step-wise assembly of the neonatal virome modulated by breast feeding.</title>
        <authorList>
            <person name="Liang G."/>
            <person name="Bushman F."/>
        </authorList>
    </citation>
    <scope>NUCLEOTIDE SEQUENCE [LARGE SCALE GENOMIC DNA]</scope>
    <source>
        <strain evidence="2 3">E3754</strain>
    </source>
</reference>
<keyword evidence="1" id="KW-1133">Transmembrane helix</keyword>
<dbReference type="RefSeq" id="WP_002404859.1">
    <property type="nucleotide sequence ID" value="NZ_CABGOF010000003.1"/>
</dbReference>
<name>A0AAP6RFD7_ENTFL</name>
<keyword evidence="1" id="KW-0812">Transmembrane</keyword>
<dbReference type="AlphaFoldDB" id="A0AAP6RFD7"/>
<proteinExistence type="predicted"/>
<feature type="transmembrane region" description="Helical" evidence="1">
    <location>
        <begin position="56"/>
        <end position="74"/>
    </location>
</feature>
<organism evidence="2 3">
    <name type="scientific">Enterococcus faecalis</name>
    <name type="common">Streptococcus faecalis</name>
    <dbReference type="NCBI Taxonomy" id="1351"/>
    <lineage>
        <taxon>Bacteria</taxon>
        <taxon>Bacillati</taxon>
        <taxon>Bacillota</taxon>
        <taxon>Bacilli</taxon>
        <taxon>Lactobacillales</taxon>
        <taxon>Enterococcaceae</taxon>
        <taxon>Enterococcus</taxon>
    </lineage>
</organism>
<comment type="caution">
    <text evidence="2">The sequence shown here is derived from an EMBL/GenBank/DDBJ whole genome shotgun (WGS) entry which is preliminary data.</text>
</comment>
<dbReference type="Proteomes" id="UP000429730">
    <property type="component" value="Unassembled WGS sequence"/>
</dbReference>
<dbReference type="EMBL" id="WVTJ01000004">
    <property type="protein sequence ID" value="MXS51793.1"/>
    <property type="molecule type" value="Genomic_DNA"/>
</dbReference>